<keyword evidence="1" id="KW-1133">Transmembrane helix</keyword>
<keyword evidence="1" id="KW-0472">Membrane</keyword>
<comment type="caution">
    <text evidence="2">The sequence shown here is derived from an EMBL/GenBank/DDBJ whole genome shotgun (WGS) entry which is preliminary data.</text>
</comment>
<feature type="transmembrane region" description="Helical" evidence="1">
    <location>
        <begin position="9"/>
        <end position="28"/>
    </location>
</feature>
<dbReference type="EMBL" id="JAQQAL010000003">
    <property type="protein sequence ID" value="MDC7225226.1"/>
    <property type="molecule type" value="Genomic_DNA"/>
</dbReference>
<reference evidence="2 3" key="1">
    <citation type="submission" date="2022-12" db="EMBL/GenBank/DDBJ databases">
        <title>Metagenome assembled genome from gulf of manar.</title>
        <authorList>
            <person name="Kohli P."/>
            <person name="Pk S."/>
            <person name="Venkata Ramana C."/>
            <person name="Sasikala C."/>
        </authorList>
    </citation>
    <scope>NUCLEOTIDE SEQUENCE [LARGE SCALE GENOMIC DNA]</scope>
    <source>
        <strain evidence="2">JB008</strain>
    </source>
</reference>
<proteinExistence type="predicted"/>
<sequence length="133" mass="15302">MIIKSNRHFFVILYLLVLSIIPIGFYLINSSNIIISIILEAVVIIFSIIMFFVLKKNEILFESTEVGINIKGSKEGKYDPDFIKYDEIVKCDIDGNRIRVKLKNDKIVILQNLGKDLENCHSEIIKQKNISIT</sequence>
<keyword evidence="1" id="KW-0812">Transmembrane</keyword>
<protein>
    <submittedName>
        <fullName evidence="2">Uncharacterized protein</fullName>
    </submittedName>
</protein>
<dbReference type="AlphaFoldDB" id="A0AAJ1MIW2"/>
<evidence type="ECO:0000313" key="3">
    <source>
        <dbReference type="Proteomes" id="UP001221217"/>
    </source>
</evidence>
<organism evidence="2 3">
    <name type="scientific">Candidatus Thalassospirochaeta sargassi</name>
    <dbReference type="NCBI Taxonomy" id="3119039"/>
    <lineage>
        <taxon>Bacteria</taxon>
        <taxon>Pseudomonadati</taxon>
        <taxon>Spirochaetota</taxon>
        <taxon>Spirochaetia</taxon>
        <taxon>Spirochaetales</taxon>
        <taxon>Spirochaetaceae</taxon>
        <taxon>Candidatus Thalassospirochaeta</taxon>
    </lineage>
</organism>
<accession>A0AAJ1MIW2</accession>
<gene>
    <name evidence="2" type="ORF">PQJ61_00515</name>
</gene>
<feature type="transmembrane region" description="Helical" evidence="1">
    <location>
        <begin position="34"/>
        <end position="54"/>
    </location>
</feature>
<evidence type="ECO:0000313" key="2">
    <source>
        <dbReference type="EMBL" id="MDC7225226.1"/>
    </source>
</evidence>
<evidence type="ECO:0000256" key="1">
    <source>
        <dbReference type="SAM" id="Phobius"/>
    </source>
</evidence>
<name>A0AAJ1MIW2_9SPIO</name>
<dbReference type="Proteomes" id="UP001221217">
    <property type="component" value="Unassembled WGS sequence"/>
</dbReference>